<comment type="caution">
    <text evidence="3">The sequence shown here is derived from an EMBL/GenBank/DDBJ whole genome shotgun (WGS) entry which is preliminary data.</text>
</comment>
<dbReference type="InterPro" id="IPR018244">
    <property type="entry name" value="Allrgn_V5/Tpx1_CS"/>
</dbReference>
<dbReference type="EMBL" id="CATQJA010002665">
    <property type="protein sequence ID" value="CAJ0583559.1"/>
    <property type="molecule type" value="Genomic_DNA"/>
</dbReference>
<keyword evidence="1" id="KW-0732">Signal</keyword>
<evidence type="ECO:0000259" key="2">
    <source>
        <dbReference type="SMART" id="SM00198"/>
    </source>
</evidence>
<accession>A0AA36D9E9</accession>
<dbReference type="InterPro" id="IPR014044">
    <property type="entry name" value="CAP_dom"/>
</dbReference>
<dbReference type="SUPFAM" id="SSF55797">
    <property type="entry name" value="PR-1-like"/>
    <property type="match status" value="1"/>
</dbReference>
<keyword evidence="4" id="KW-1185">Reference proteome</keyword>
<feature type="domain" description="SCP" evidence="2">
    <location>
        <begin position="238"/>
        <end position="389"/>
    </location>
</feature>
<dbReference type="SMART" id="SM00198">
    <property type="entry name" value="SCP"/>
    <property type="match status" value="1"/>
</dbReference>
<dbReference type="Gene3D" id="3.40.33.10">
    <property type="entry name" value="CAP"/>
    <property type="match status" value="1"/>
</dbReference>
<dbReference type="Pfam" id="PF00188">
    <property type="entry name" value="CAP"/>
    <property type="match status" value="1"/>
</dbReference>
<gene>
    <name evidence="3" type="ORF">MSPICULIGERA_LOCUS21632</name>
</gene>
<proteinExistence type="predicted"/>
<organism evidence="3 4">
    <name type="scientific">Mesorhabditis spiculigera</name>
    <dbReference type="NCBI Taxonomy" id="96644"/>
    <lineage>
        <taxon>Eukaryota</taxon>
        <taxon>Metazoa</taxon>
        <taxon>Ecdysozoa</taxon>
        <taxon>Nematoda</taxon>
        <taxon>Chromadorea</taxon>
        <taxon>Rhabditida</taxon>
        <taxon>Rhabditina</taxon>
        <taxon>Rhabditomorpha</taxon>
        <taxon>Rhabditoidea</taxon>
        <taxon>Rhabditidae</taxon>
        <taxon>Mesorhabditinae</taxon>
        <taxon>Mesorhabditis</taxon>
    </lineage>
</organism>
<dbReference type="PRINTS" id="PR00837">
    <property type="entry name" value="V5TPXLIKE"/>
</dbReference>
<name>A0AA36D9E9_9BILA</name>
<evidence type="ECO:0000256" key="1">
    <source>
        <dbReference type="SAM" id="SignalP"/>
    </source>
</evidence>
<dbReference type="GO" id="GO:0005576">
    <property type="term" value="C:extracellular region"/>
    <property type="evidence" value="ECO:0007669"/>
    <property type="project" value="InterPro"/>
</dbReference>
<dbReference type="PANTHER" id="PTHR10334">
    <property type="entry name" value="CYSTEINE-RICH SECRETORY PROTEIN-RELATED"/>
    <property type="match status" value="1"/>
</dbReference>
<feature type="chain" id="PRO_5041255413" description="SCP domain-containing protein" evidence="1">
    <location>
        <begin position="22"/>
        <end position="406"/>
    </location>
</feature>
<evidence type="ECO:0000313" key="4">
    <source>
        <dbReference type="Proteomes" id="UP001177023"/>
    </source>
</evidence>
<reference evidence="3" key="1">
    <citation type="submission" date="2023-06" db="EMBL/GenBank/DDBJ databases">
        <authorList>
            <person name="Delattre M."/>
        </authorList>
    </citation>
    <scope>NUCLEOTIDE SEQUENCE</scope>
    <source>
        <strain evidence="3">AF72</strain>
    </source>
</reference>
<dbReference type="InterPro" id="IPR001283">
    <property type="entry name" value="CRISP-related"/>
</dbReference>
<dbReference type="AlphaFoldDB" id="A0AA36D9E9"/>
<feature type="non-terminal residue" evidence="3">
    <location>
        <position position="406"/>
    </location>
</feature>
<dbReference type="Proteomes" id="UP001177023">
    <property type="component" value="Unassembled WGS sequence"/>
</dbReference>
<sequence>MILRLQHFIYIFFGLPTLAKAETSELILSRFKGLAKWMIAGEGSNEHYKLTFCACYSPVINPSTSRDCECSPELEGKSAMESTHLISYSAACTRSYNPRKCLNAKFNRKGNYYYVRVKLAGAAVTNPVWQNIKNSHYKTAEVLTATDKGHLDISYQILNGGDDERSTRVFEKTQQISKWKPRKTYTTRPPTTSYPLATLSSRGSSSVSRLNTIDAIRFFLLREGVRSGTPAHVFDIRAFKERMVIHHNAYRAKHGCSSLNRDSALDAAAQRYADRLAATQDCLKHEKPKNYGENLFFYGGHKIVSPDMFAEAVTQCFYQEGINYNYNRFTPNLYHKVGHFTQLIWRSTTRMGVGIAIKTSTGRGRCVRSSGLPLVYVVVKYDPMGNMQSYSEYMENVVPPIFRRIA</sequence>
<dbReference type="PROSITE" id="PS01009">
    <property type="entry name" value="CRISP_1"/>
    <property type="match status" value="1"/>
</dbReference>
<dbReference type="CDD" id="cd05382">
    <property type="entry name" value="CAP_GAPR1-like"/>
    <property type="match status" value="1"/>
</dbReference>
<evidence type="ECO:0000313" key="3">
    <source>
        <dbReference type="EMBL" id="CAJ0583559.1"/>
    </source>
</evidence>
<feature type="signal peptide" evidence="1">
    <location>
        <begin position="1"/>
        <end position="21"/>
    </location>
</feature>
<dbReference type="InterPro" id="IPR034113">
    <property type="entry name" value="SCP_GAPR1-like"/>
</dbReference>
<dbReference type="InterPro" id="IPR035940">
    <property type="entry name" value="CAP_sf"/>
</dbReference>
<protein>
    <recommendedName>
        <fullName evidence="2">SCP domain-containing protein</fullName>
    </recommendedName>
</protein>